<protein>
    <submittedName>
        <fullName evidence="2">Uncharacterized protein</fullName>
    </submittedName>
</protein>
<feature type="compositionally biased region" description="Gly residues" evidence="1">
    <location>
        <begin position="11"/>
        <end position="22"/>
    </location>
</feature>
<reference evidence="2 3" key="1">
    <citation type="submission" date="2016-10" db="EMBL/GenBank/DDBJ databases">
        <authorList>
            <person name="Varghese N."/>
            <person name="Submissions S."/>
        </authorList>
    </citation>
    <scope>NUCLEOTIDE SEQUENCE [LARGE SCALE GENOMIC DNA]</scope>
    <source>
        <strain evidence="2 3">PL 12/M</strain>
    </source>
</reference>
<dbReference type="EMBL" id="FNCA01000003">
    <property type="protein sequence ID" value="SDF72240.1"/>
    <property type="molecule type" value="Genomic_DNA"/>
</dbReference>
<gene>
    <name evidence="2" type="ORF">SAMN04488589_1236</name>
</gene>
<evidence type="ECO:0000256" key="1">
    <source>
        <dbReference type="SAM" id="MobiDB-lite"/>
    </source>
</evidence>
<dbReference type="AlphaFoldDB" id="A0A7Z7AZ15"/>
<evidence type="ECO:0000313" key="3">
    <source>
        <dbReference type="Proteomes" id="UP000199259"/>
    </source>
</evidence>
<feature type="region of interest" description="Disordered" evidence="1">
    <location>
        <begin position="1"/>
        <end position="51"/>
    </location>
</feature>
<evidence type="ECO:0000313" key="2">
    <source>
        <dbReference type="EMBL" id="SDF72240.1"/>
    </source>
</evidence>
<comment type="caution">
    <text evidence="2">The sequence shown here is derived from an EMBL/GenBank/DDBJ whole genome shotgun (WGS) entry which is preliminary data.</text>
</comment>
<proteinExistence type="predicted"/>
<accession>A0A7Z7AZ15</accession>
<keyword evidence="3" id="KW-1185">Reference proteome</keyword>
<sequence>MAMVQAPEGATGSGFPGNGSMGDGAQMGRPDERTTDSDSSSSEAITNSIEESTGFLSGLINMIKGLL</sequence>
<name>A0A7Z7AZ15_9EURY</name>
<organism evidence="2 3">
    <name type="scientific">Methanolobus vulcani</name>
    <dbReference type="NCBI Taxonomy" id="38026"/>
    <lineage>
        <taxon>Archaea</taxon>
        <taxon>Methanobacteriati</taxon>
        <taxon>Methanobacteriota</taxon>
        <taxon>Stenosarchaea group</taxon>
        <taxon>Methanomicrobia</taxon>
        <taxon>Methanosarcinales</taxon>
        <taxon>Methanosarcinaceae</taxon>
        <taxon>Methanolobus</taxon>
    </lineage>
</organism>
<dbReference type="Proteomes" id="UP000199259">
    <property type="component" value="Unassembled WGS sequence"/>
</dbReference>
<dbReference type="RefSeq" id="WP_091709584.1">
    <property type="nucleotide sequence ID" value="NZ_FNCA01000003.1"/>
</dbReference>
<feature type="compositionally biased region" description="Low complexity" evidence="1">
    <location>
        <begin position="37"/>
        <end position="51"/>
    </location>
</feature>